<evidence type="ECO:0000313" key="6">
    <source>
        <dbReference type="EMBL" id="RVU43632.1"/>
    </source>
</evidence>
<keyword evidence="7" id="KW-1185">Reference proteome</keyword>
<dbReference type="PROSITE" id="PS50931">
    <property type="entry name" value="HTH_LYSR"/>
    <property type="match status" value="1"/>
</dbReference>
<dbReference type="InterPro" id="IPR005119">
    <property type="entry name" value="LysR_subst-bd"/>
</dbReference>
<feature type="domain" description="HTH lysR-type" evidence="5">
    <location>
        <begin position="35"/>
        <end position="92"/>
    </location>
</feature>
<dbReference type="Pfam" id="PF00126">
    <property type="entry name" value="HTH_1"/>
    <property type="match status" value="1"/>
</dbReference>
<comment type="similarity">
    <text evidence="1">Belongs to the LysR transcriptional regulatory family.</text>
</comment>
<name>A0ABY0CS36_9DELT</name>
<dbReference type="EMBL" id="SADD01000006">
    <property type="protein sequence ID" value="RVU43632.1"/>
    <property type="molecule type" value="Genomic_DNA"/>
</dbReference>
<keyword evidence="4" id="KW-0804">Transcription</keyword>
<dbReference type="InterPro" id="IPR036390">
    <property type="entry name" value="WH_DNA-bd_sf"/>
</dbReference>
<evidence type="ECO:0000256" key="4">
    <source>
        <dbReference type="ARBA" id="ARBA00023163"/>
    </source>
</evidence>
<reference evidence="6 7" key="1">
    <citation type="submission" date="2019-01" db="EMBL/GenBank/DDBJ databases">
        <title>Lujinxingia litoralis gen. nov., sp. nov. and Lujinxingia sediminis gen. nov., sp. nov., new members in the order Bradymonadales, isolated from coastal sediment.</title>
        <authorList>
            <person name="Li C.-M."/>
        </authorList>
    </citation>
    <scope>NUCLEOTIDE SEQUENCE [LARGE SCALE GENOMIC DNA]</scope>
    <source>
        <strain evidence="6 7">SEH01</strain>
    </source>
</reference>
<comment type="caution">
    <text evidence="6">The sequence shown here is derived from an EMBL/GenBank/DDBJ whole genome shotgun (WGS) entry which is preliminary data.</text>
</comment>
<evidence type="ECO:0000256" key="1">
    <source>
        <dbReference type="ARBA" id="ARBA00009437"/>
    </source>
</evidence>
<keyword evidence="3" id="KW-0238">DNA-binding</keyword>
<dbReference type="RefSeq" id="WP_115604906.1">
    <property type="nucleotide sequence ID" value="NZ_SADD01000006.1"/>
</dbReference>
<evidence type="ECO:0000313" key="7">
    <source>
        <dbReference type="Proteomes" id="UP000282926"/>
    </source>
</evidence>
<dbReference type="PRINTS" id="PR00039">
    <property type="entry name" value="HTHLYSR"/>
</dbReference>
<proteinExistence type="inferred from homology"/>
<dbReference type="InterPro" id="IPR000847">
    <property type="entry name" value="LysR_HTH_N"/>
</dbReference>
<dbReference type="InterPro" id="IPR036388">
    <property type="entry name" value="WH-like_DNA-bd_sf"/>
</dbReference>
<evidence type="ECO:0000256" key="3">
    <source>
        <dbReference type="ARBA" id="ARBA00023125"/>
    </source>
</evidence>
<dbReference type="CDD" id="cd05466">
    <property type="entry name" value="PBP2_LTTR_substrate"/>
    <property type="match status" value="1"/>
</dbReference>
<evidence type="ECO:0000259" key="5">
    <source>
        <dbReference type="PROSITE" id="PS50931"/>
    </source>
</evidence>
<accession>A0ABY0CS36</accession>
<keyword evidence="2" id="KW-0805">Transcription regulation</keyword>
<dbReference type="SUPFAM" id="SSF53850">
    <property type="entry name" value="Periplasmic binding protein-like II"/>
    <property type="match status" value="1"/>
</dbReference>
<organism evidence="6 7">
    <name type="scientific">Lujinxingia sediminis</name>
    <dbReference type="NCBI Taxonomy" id="2480984"/>
    <lineage>
        <taxon>Bacteria</taxon>
        <taxon>Deltaproteobacteria</taxon>
        <taxon>Bradymonadales</taxon>
        <taxon>Lujinxingiaceae</taxon>
        <taxon>Lujinxingia</taxon>
    </lineage>
</organism>
<dbReference type="PANTHER" id="PTHR30419">
    <property type="entry name" value="HTH-TYPE TRANSCRIPTIONAL REGULATOR YBHD"/>
    <property type="match status" value="1"/>
</dbReference>
<gene>
    <name evidence="6" type="ORF">EA187_12460</name>
</gene>
<protein>
    <submittedName>
        <fullName evidence="6">LysR family transcriptional regulator</fullName>
    </submittedName>
</protein>
<dbReference type="Pfam" id="PF03466">
    <property type="entry name" value="LysR_substrate"/>
    <property type="match status" value="1"/>
</dbReference>
<evidence type="ECO:0000256" key="2">
    <source>
        <dbReference type="ARBA" id="ARBA00023015"/>
    </source>
</evidence>
<dbReference type="Gene3D" id="3.40.190.290">
    <property type="match status" value="1"/>
</dbReference>
<dbReference type="Proteomes" id="UP000282926">
    <property type="component" value="Unassembled WGS sequence"/>
</dbReference>
<sequence length="347" mass="37880">MISIDYAYHPDIDRHPPRRSPFRLAGDVFTPRRTMELSHLRTFLMLANEGHMTRAAARLHLTQPAVSAQLARLEESLGQRLFDRTSSGLVLTQSGETFLPYAQEALSRLEDARSALDQLSGLQRGALAIGGGATATTFLLPPLLARFHEANPAIRFFVREQPSQSVVEDVLSGVLDLGVVTLPVRQPSGDTGAGKLHVEQWIDDELRLLVPPRFELSRQNDFGWEDLAGVPLVLFEAGSAVRNLIDARILEAGVDADIVMELRSIESLKQMVAQGIGAAFVSQHALTGSEHGLMARANPLKRTLAVCYRSDRTLPAAAQAFVDLMRQSSLLARSEAPPSRPRGSTPG</sequence>
<dbReference type="SUPFAM" id="SSF46785">
    <property type="entry name" value="Winged helix' DNA-binding domain"/>
    <property type="match status" value="1"/>
</dbReference>
<dbReference type="InterPro" id="IPR050950">
    <property type="entry name" value="HTH-type_LysR_regulators"/>
</dbReference>
<dbReference type="Gene3D" id="1.10.10.10">
    <property type="entry name" value="Winged helix-like DNA-binding domain superfamily/Winged helix DNA-binding domain"/>
    <property type="match status" value="1"/>
</dbReference>